<accession>A0A7W8X243</accession>
<sequence length="396" mass="44908">MARGKGEGSIFKNPQGLWEVRVELPPGLDGKRRRKVVRRKSKQEALSELRKIKGELSKSHDVATSSITLERWSEQWLADVRKKRSPSTVNGYVIAFREYINPLLGRRRLDKITPSDVRRMHEVLFETPKDKKLRFLSDPPEDAEMLSSTYILLIHNTLSGALKGAVREGIIASNVCERVDRPQKRVAKEVALTIDEYRRVFAYVVTRPDGALWATYLLTGARRNEVIGLEVDRVSDVLDISWQMQRIKDISQVPESFEYRHVEKSLYLTRPKSQAGWRTPPVVDVLKAILDRHIGDRTSGLVFTDPNGGALDPAEVSKQWRQLLIDAGVNGDVKLHGVRHTTVDFLYEIGTSEHIIMQLVGHSTRGVTRGYKTRGNVGEMKKSMEGIVAMLQLPQK</sequence>
<dbReference type="SUPFAM" id="SSF56349">
    <property type="entry name" value="DNA breaking-rejoining enzymes"/>
    <property type="match status" value="1"/>
</dbReference>
<keyword evidence="3 5" id="KW-0238">DNA-binding</keyword>
<dbReference type="InterPro" id="IPR004107">
    <property type="entry name" value="Integrase_SAM-like_N"/>
</dbReference>
<protein>
    <submittedName>
        <fullName evidence="8">Integrase</fullName>
    </submittedName>
</protein>
<evidence type="ECO:0000313" key="9">
    <source>
        <dbReference type="Proteomes" id="UP000580797"/>
    </source>
</evidence>
<proteinExistence type="inferred from homology"/>
<evidence type="ECO:0000256" key="5">
    <source>
        <dbReference type="PROSITE-ProRule" id="PRU01248"/>
    </source>
</evidence>
<comment type="caution">
    <text evidence="8">The sequence shown here is derived from an EMBL/GenBank/DDBJ whole genome shotgun (WGS) entry which is preliminary data.</text>
</comment>
<dbReference type="InterPro" id="IPR002104">
    <property type="entry name" value="Integrase_catalytic"/>
</dbReference>
<evidence type="ECO:0000256" key="3">
    <source>
        <dbReference type="ARBA" id="ARBA00023125"/>
    </source>
</evidence>
<dbReference type="GO" id="GO:0006310">
    <property type="term" value="P:DNA recombination"/>
    <property type="evidence" value="ECO:0007669"/>
    <property type="project" value="UniProtKB-KW"/>
</dbReference>
<name>A0A7W8X243_9MICC</name>
<dbReference type="InterPro" id="IPR050808">
    <property type="entry name" value="Phage_Integrase"/>
</dbReference>
<evidence type="ECO:0000256" key="4">
    <source>
        <dbReference type="ARBA" id="ARBA00023172"/>
    </source>
</evidence>
<dbReference type="Gene3D" id="1.10.150.130">
    <property type="match status" value="1"/>
</dbReference>
<dbReference type="EMBL" id="JACHDR010000001">
    <property type="protein sequence ID" value="MBB5513499.1"/>
    <property type="molecule type" value="Genomic_DNA"/>
</dbReference>
<dbReference type="PROSITE" id="PS51898">
    <property type="entry name" value="TYR_RECOMBINASE"/>
    <property type="match status" value="1"/>
</dbReference>
<feature type="domain" description="Tyr recombinase" evidence="6">
    <location>
        <begin position="187"/>
        <end position="385"/>
    </location>
</feature>
<dbReference type="Pfam" id="PF14659">
    <property type="entry name" value="Phage_int_SAM_3"/>
    <property type="match status" value="1"/>
</dbReference>
<dbReference type="GO" id="GO:0015074">
    <property type="term" value="P:DNA integration"/>
    <property type="evidence" value="ECO:0007669"/>
    <property type="project" value="UniProtKB-KW"/>
</dbReference>
<organism evidence="8 9">
    <name type="scientific">Neomicrococcus aestuarii</name>
    <dbReference type="NCBI Taxonomy" id="556325"/>
    <lineage>
        <taxon>Bacteria</taxon>
        <taxon>Bacillati</taxon>
        <taxon>Actinomycetota</taxon>
        <taxon>Actinomycetes</taxon>
        <taxon>Micrococcales</taxon>
        <taxon>Micrococcaceae</taxon>
        <taxon>Neomicrococcus</taxon>
    </lineage>
</organism>
<dbReference type="InterPro" id="IPR044068">
    <property type="entry name" value="CB"/>
</dbReference>
<dbReference type="GO" id="GO:0003677">
    <property type="term" value="F:DNA binding"/>
    <property type="evidence" value="ECO:0007669"/>
    <property type="project" value="UniProtKB-UniRule"/>
</dbReference>
<dbReference type="InterPro" id="IPR013762">
    <property type="entry name" value="Integrase-like_cat_sf"/>
</dbReference>
<dbReference type="Pfam" id="PF00589">
    <property type="entry name" value="Phage_integrase"/>
    <property type="match status" value="1"/>
</dbReference>
<evidence type="ECO:0000256" key="2">
    <source>
        <dbReference type="ARBA" id="ARBA00022908"/>
    </source>
</evidence>
<dbReference type="AlphaFoldDB" id="A0A7W8X243"/>
<dbReference type="PANTHER" id="PTHR30629">
    <property type="entry name" value="PROPHAGE INTEGRASE"/>
    <property type="match status" value="1"/>
</dbReference>
<comment type="similarity">
    <text evidence="1">Belongs to the 'phage' integrase family.</text>
</comment>
<dbReference type="PANTHER" id="PTHR30629:SF2">
    <property type="entry name" value="PROPHAGE INTEGRASE INTS-RELATED"/>
    <property type="match status" value="1"/>
</dbReference>
<evidence type="ECO:0000259" key="6">
    <source>
        <dbReference type="PROSITE" id="PS51898"/>
    </source>
</evidence>
<feature type="domain" description="Core-binding (CB)" evidence="7">
    <location>
        <begin position="67"/>
        <end position="166"/>
    </location>
</feature>
<reference evidence="8 9" key="1">
    <citation type="submission" date="2020-08" db="EMBL/GenBank/DDBJ databases">
        <title>Sequencing the genomes of 1000 actinobacteria strains.</title>
        <authorList>
            <person name="Klenk H.-P."/>
        </authorList>
    </citation>
    <scope>NUCLEOTIDE SEQUENCE [LARGE SCALE GENOMIC DNA]</scope>
    <source>
        <strain evidence="8 9">DSM 105783</strain>
    </source>
</reference>
<keyword evidence="4" id="KW-0233">DNA recombination</keyword>
<dbReference type="InterPro" id="IPR010998">
    <property type="entry name" value="Integrase_recombinase_N"/>
</dbReference>
<evidence type="ECO:0000256" key="1">
    <source>
        <dbReference type="ARBA" id="ARBA00008857"/>
    </source>
</evidence>
<dbReference type="Proteomes" id="UP000580797">
    <property type="component" value="Unassembled WGS sequence"/>
</dbReference>
<dbReference type="PROSITE" id="PS51900">
    <property type="entry name" value="CB"/>
    <property type="match status" value="1"/>
</dbReference>
<evidence type="ECO:0000259" key="7">
    <source>
        <dbReference type="PROSITE" id="PS51900"/>
    </source>
</evidence>
<dbReference type="InterPro" id="IPR011010">
    <property type="entry name" value="DNA_brk_join_enz"/>
</dbReference>
<keyword evidence="2" id="KW-0229">DNA integration</keyword>
<evidence type="ECO:0000313" key="8">
    <source>
        <dbReference type="EMBL" id="MBB5513499.1"/>
    </source>
</evidence>
<dbReference type="Gene3D" id="1.10.443.10">
    <property type="entry name" value="Intergrase catalytic core"/>
    <property type="match status" value="1"/>
</dbReference>
<gene>
    <name evidence="8" type="ORF">HD598_002186</name>
</gene>